<dbReference type="RefSeq" id="WP_345302531.1">
    <property type="nucleotide sequence ID" value="NZ_BAABJE010000005.1"/>
</dbReference>
<protein>
    <recommendedName>
        <fullName evidence="8">Peptidase M50 domain-containing protein</fullName>
    </recommendedName>
</protein>
<evidence type="ECO:0000256" key="7">
    <source>
        <dbReference type="SAM" id="Phobius"/>
    </source>
</evidence>
<evidence type="ECO:0000256" key="3">
    <source>
        <dbReference type="ARBA" id="ARBA00007931"/>
    </source>
</evidence>
<comment type="subcellular location">
    <subcellularLocation>
        <location evidence="2">Membrane</location>
        <topology evidence="2">Multi-pass membrane protein</topology>
    </subcellularLocation>
</comment>
<feature type="transmembrane region" description="Helical" evidence="7">
    <location>
        <begin position="59"/>
        <end position="81"/>
    </location>
</feature>
<keyword evidence="6 7" id="KW-0472">Membrane</keyword>
<sequence length="395" mass="40970">MSDDVTPIAPGPVPSPAASAPRTRLFATLLLSALIGAALGSAGILVGRRFGQSGWLEHALDALVGFDLLLLPLIFFVVILVHELGHLAGGMARGMKFLLLIVGPLRLRRTVSGVKLDWFFSAQTMGGLAAALPDPQRPIRGQLLPLVIGGPLASLLLALSAFALSSAFDGRVSAHLSILGLMSAMIFVATALPMRAGGFLSDGRQCIELLRGGAAVEQRAMLMAAYAESLSGVRPRDRDPAPLARALALAGDEPLRDTGAALMAYQVALDRRDLAAAAEWIDRVAAGHDAYPAGFRQALANEIAYFSVRYRHDPATAQAWHACAGGGVVEPASRALTEAALALAAGDAQAALAAIARGERGLQACSDAGSVPFLQDELASLRQEAEAASARPAAA</sequence>
<dbReference type="Proteomes" id="UP001499959">
    <property type="component" value="Unassembled WGS sequence"/>
</dbReference>
<proteinExistence type="inferred from homology"/>
<dbReference type="InterPro" id="IPR008915">
    <property type="entry name" value="Peptidase_M50"/>
</dbReference>
<evidence type="ECO:0000313" key="10">
    <source>
        <dbReference type="Proteomes" id="UP001499959"/>
    </source>
</evidence>
<reference evidence="10" key="1">
    <citation type="journal article" date="2019" name="Int. J. Syst. Evol. Microbiol.">
        <title>The Global Catalogue of Microorganisms (GCM) 10K type strain sequencing project: providing services to taxonomists for standard genome sequencing and annotation.</title>
        <authorList>
            <consortium name="The Broad Institute Genomics Platform"/>
            <consortium name="The Broad Institute Genome Sequencing Center for Infectious Disease"/>
            <person name="Wu L."/>
            <person name="Ma J."/>
        </authorList>
    </citation>
    <scope>NUCLEOTIDE SEQUENCE [LARGE SCALE GENOMIC DNA]</scope>
    <source>
        <strain evidence="10">JCM 18204</strain>
    </source>
</reference>
<evidence type="ECO:0000256" key="4">
    <source>
        <dbReference type="ARBA" id="ARBA00022692"/>
    </source>
</evidence>
<dbReference type="EMBL" id="BAABJE010000005">
    <property type="protein sequence ID" value="GAA4789437.1"/>
    <property type="molecule type" value="Genomic_DNA"/>
</dbReference>
<comment type="cofactor">
    <cofactor evidence="1">
        <name>Zn(2+)</name>
        <dbReference type="ChEBI" id="CHEBI:29105"/>
    </cofactor>
</comment>
<keyword evidence="4 7" id="KW-0812">Transmembrane</keyword>
<comment type="similarity">
    <text evidence="3">Belongs to the peptidase M50B family.</text>
</comment>
<evidence type="ECO:0000313" key="9">
    <source>
        <dbReference type="EMBL" id="GAA4789437.1"/>
    </source>
</evidence>
<keyword evidence="5 7" id="KW-1133">Transmembrane helix</keyword>
<comment type="caution">
    <text evidence="9">The sequence shown here is derived from an EMBL/GenBank/DDBJ whole genome shotgun (WGS) entry which is preliminary data.</text>
</comment>
<dbReference type="Pfam" id="PF02163">
    <property type="entry name" value="Peptidase_M50"/>
    <property type="match status" value="1"/>
</dbReference>
<feature type="transmembrane region" description="Helical" evidence="7">
    <location>
        <begin position="143"/>
        <end position="168"/>
    </location>
</feature>
<feature type="transmembrane region" description="Helical" evidence="7">
    <location>
        <begin position="25"/>
        <end position="47"/>
    </location>
</feature>
<gene>
    <name evidence="9" type="ORF">GCM10023307_13290</name>
</gene>
<evidence type="ECO:0000256" key="5">
    <source>
        <dbReference type="ARBA" id="ARBA00022989"/>
    </source>
</evidence>
<accession>A0ABP9B4G7</accession>
<feature type="domain" description="Peptidase M50" evidence="8">
    <location>
        <begin position="73"/>
        <end position="224"/>
    </location>
</feature>
<keyword evidence="10" id="KW-1185">Reference proteome</keyword>
<evidence type="ECO:0000256" key="2">
    <source>
        <dbReference type="ARBA" id="ARBA00004141"/>
    </source>
</evidence>
<evidence type="ECO:0000256" key="1">
    <source>
        <dbReference type="ARBA" id="ARBA00001947"/>
    </source>
</evidence>
<evidence type="ECO:0000259" key="8">
    <source>
        <dbReference type="Pfam" id="PF02163"/>
    </source>
</evidence>
<evidence type="ECO:0000256" key="6">
    <source>
        <dbReference type="ARBA" id="ARBA00023136"/>
    </source>
</evidence>
<feature type="transmembrane region" description="Helical" evidence="7">
    <location>
        <begin position="174"/>
        <end position="194"/>
    </location>
</feature>
<organism evidence="9 10">
    <name type="scientific">Lysobacter hankyongensis</name>
    <dbReference type="NCBI Taxonomy" id="1176535"/>
    <lineage>
        <taxon>Bacteria</taxon>
        <taxon>Pseudomonadati</taxon>
        <taxon>Pseudomonadota</taxon>
        <taxon>Gammaproteobacteria</taxon>
        <taxon>Lysobacterales</taxon>
        <taxon>Lysobacteraceae</taxon>
        <taxon>Lysobacter</taxon>
    </lineage>
</organism>
<name>A0ABP9B4G7_9GAMM</name>